<keyword evidence="4" id="KW-1185">Reference proteome</keyword>
<keyword evidence="3" id="KW-0378">Hydrolase</keyword>
<feature type="chain" id="PRO_5046748830" evidence="1">
    <location>
        <begin position="27"/>
        <end position="220"/>
    </location>
</feature>
<accession>A0ABU9AYX1</accession>
<dbReference type="CDD" id="cd12797">
    <property type="entry name" value="M23_peptidase"/>
    <property type="match status" value="1"/>
</dbReference>
<dbReference type="RefSeq" id="WP_341406737.1">
    <property type="nucleotide sequence ID" value="NZ_JBBUKT010000009.1"/>
</dbReference>
<name>A0ABU9AYX1_9BACT</name>
<organism evidence="3 4">
    <name type="scientific">Luteolibacter soli</name>
    <dbReference type="NCBI Taxonomy" id="3135280"/>
    <lineage>
        <taxon>Bacteria</taxon>
        <taxon>Pseudomonadati</taxon>
        <taxon>Verrucomicrobiota</taxon>
        <taxon>Verrucomicrobiia</taxon>
        <taxon>Verrucomicrobiales</taxon>
        <taxon>Verrucomicrobiaceae</taxon>
        <taxon>Luteolibacter</taxon>
    </lineage>
</organism>
<evidence type="ECO:0000313" key="3">
    <source>
        <dbReference type="EMBL" id="MEK7952978.1"/>
    </source>
</evidence>
<dbReference type="Proteomes" id="UP001371305">
    <property type="component" value="Unassembled WGS sequence"/>
</dbReference>
<gene>
    <name evidence="3" type="ORF">WKV53_20865</name>
</gene>
<comment type="caution">
    <text evidence="3">The sequence shown here is derived from an EMBL/GenBank/DDBJ whole genome shotgun (WGS) entry which is preliminary data.</text>
</comment>
<dbReference type="InterPro" id="IPR050570">
    <property type="entry name" value="Cell_wall_metabolism_enzyme"/>
</dbReference>
<dbReference type="PANTHER" id="PTHR21666">
    <property type="entry name" value="PEPTIDASE-RELATED"/>
    <property type="match status" value="1"/>
</dbReference>
<proteinExistence type="predicted"/>
<dbReference type="Gene3D" id="2.70.70.10">
    <property type="entry name" value="Glucose Permease (Domain IIA)"/>
    <property type="match status" value="1"/>
</dbReference>
<dbReference type="EMBL" id="JBBUKT010000009">
    <property type="protein sequence ID" value="MEK7952978.1"/>
    <property type="molecule type" value="Genomic_DNA"/>
</dbReference>
<evidence type="ECO:0000313" key="4">
    <source>
        <dbReference type="Proteomes" id="UP001371305"/>
    </source>
</evidence>
<keyword evidence="1" id="KW-0732">Signal</keyword>
<dbReference type="PANTHER" id="PTHR21666:SF270">
    <property type="entry name" value="MUREIN HYDROLASE ACTIVATOR ENVC"/>
    <property type="match status" value="1"/>
</dbReference>
<evidence type="ECO:0000256" key="1">
    <source>
        <dbReference type="SAM" id="SignalP"/>
    </source>
</evidence>
<reference evidence="3 4" key="1">
    <citation type="submission" date="2024-04" db="EMBL/GenBank/DDBJ databases">
        <title>Luteolibacter sp. isolated from soil.</title>
        <authorList>
            <person name="An J."/>
        </authorList>
    </citation>
    <scope>NUCLEOTIDE SEQUENCE [LARGE SCALE GENOMIC DNA]</scope>
    <source>
        <strain evidence="3 4">Y139</strain>
    </source>
</reference>
<dbReference type="InterPro" id="IPR016047">
    <property type="entry name" value="M23ase_b-sheet_dom"/>
</dbReference>
<dbReference type="EC" id="3.4.-.-" evidence="3"/>
<protein>
    <submittedName>
        <fullName evidence="3">M23 family metallopeptidase</fullName>
        <ecNumber evidence="3">3.4.-.-</ecNumber>
    </submittedName>
</protein>
<dbReference type="SUPFAM" id="SSF51261">
    <property type="entry name" value="Duplicated hybrid motif"/>
    <property type="match status" value="1"/>
</dbReference>
<dbReference type="InterPro" id="IPR011055">
    <property type="entry name" value="Dup_hybrid_motif"/>
</dbReference>
<dbReference type="GO" id="GO:0016787">
    <property type="term" value="F:hydrolase activity"/>
    <property type="evidence" value="ECO:0007669"/>
    <property type="project" value="UniProtKB-KW"/>
</dbReference>
<feature type="domain" description="M23ase beta-sheet core" evidence="2">
    <location>
        <begin position="78"/>
        <end position="167"/>
    </location>
</feature>
<sequence length="220" mass="24415">MSGAPQKPTILILLALLLALLVPAHAQQRIAKVPLADGFDFPVGKPDATGYYKARGMRLSPPVHFGEDWNGAGGGDSDMGAPVYSIGDGVVTWAYDVHQGWGNVVIVRYAYRDPASGQVRFIDALYGHLRDILVKVGQIVRRGQQIGTIGNNRGMYPAHLHFEIRHNLNIGMQRESVARDLTNWADPTEFIKKYRRLNRDWGKAAMPLGTYQEYQGFKGL</sequence>
<evidence type="ECO:0000259" key="2">
    <source>
        <dbReference type="Pfam" id="PF01551"/>
    </source>
</evidence>
<dbReference type="Pfam" id="PF01551">
    <property type="entry name" value="Peptidase_M23"/>
    <property type="match status" value="1"/>
</dbReference>
<feature type="signal peptide" evidence="1">
    <location>
        <begin position="1"/>
        <end position="26"/>
    </location>
</feature>